<proteinExistence type="inferred from homology"/>
<evidence type="ECO:0000256" key="1">
    <source>
        <dbReference type="ARBA" id="ARBA00011947"/>
    </source>
</evidence>
<dbReference type="GO" id="GO:0032259">
    <property type="term" value="P:methylation"/>
    <property type="evidence" value="ECO:0007669"/>
    <property type="project" value="UniProtKB-KW"/>
</dbReference>
<evidence type="ECO:0000256" key="2">
    <source>
        <dbReference type="ARBA" id="ARBA00022490"/>
    </source>
</evidence>
<feature type="domain" description="Thymidylate synthase/dCMP hydroxymethylase" evidence="8">
    <location>
        <begin position="2"/>
        <end position="288"/>
    </location>
</feature>
<dbReference type="InterPro" id="IPR036926">
    <property type="entry name" value="Thymidate_synth/dCMP_Mease_sf"/>
</dbReference>
<feature type="binding site" evidence="6">
    <location>
        <begin position="150"/>
        <end position="151"/>
    </location>
    <ligand>
        <name>dUMP</name>
        <dbReference type="ChEBI" id="CHEBI:246422"/>
        <note>ligand shared between dimeric partners</note>
    </ligand>
</feature>
<dbReference type="GO" id="GO:0004799">
    <property type="term" value="F:thymidylate synthase activity"/>
    <property type="evidence" value="ECO:0007669"/>
    <property type="project" value="UniProtKB-UniRule"/>
</dbReference>
<dbReference type="GO" id="GO:0006231">
    <property type="term" value="P:dTMP biosynthetic process"/>
    <property type="evidence" value="ECO:0007669"/>
    <property type="project" value="UniProtKB-UniRule"/>
</dbReference>
<feature type="binding site" description="in other chain" evidence="6">
    <location>
        <position position="21"/>
    </location>
    <ligand>
        <name>dUMP</name>
        <dbReference type="ChEBI" id="CHEBI:246422"/>
        <note>ligand shared between dimeric partners</note>
    </ligand>
</feature>
<dbReference type="AlphaFoldDB" id="A0A2S8NVM4"/>
<dbReference type="InterPro" id="IPR023451">
    <property type="entry name" value="Thymidate_synth/dCMP_Mease_dom"/>
</dbReference>
<keyword evidence="3 6" id="KW-0489">Methyltransferase</keyword>
<evidence type="ECO:0000256" key="3">
    <source>
        <dbReference type="ARBA" id="ARBA00022603"/>
    </source>
</evidence>
<comment type="subunit">
    <text evidence="6">Homodimer.</text>
</comment>
<keyword evidence="4 6" id="KW-0808">Transferase</keyword>
<dbReference type="PRINTS" id="PR00108">
    <property type="entry name" value="THYMDSNTHASE"/>
</dbReference>
<reference evidence="9 10" key="1">
    <citation type="submission" date="2018-02" db="EMBL/GenBank/DDBJ databases">
        <title>Metagenomics reveals mixed infection of spiroplasma and phytoplasma in chicory.</title>
        <authorList>
            <person name="Polano C."/>
            <person name="Moruzzi S."/>
            <person name="Ermacora P."/>
            <person name="Ferrini F."/>
            <person name="Martini M."/>
            <person name="Firrao G."/>
        </authorList>
    </citation>
    <scope>NUCLEOTIDE SEQUENCE [LARGE SCALE GENOMIC DNA]</scope>
    <source>
        <strain evidence="9 10">ChiP</strain>
    </source>
</reference>
<comment type="catalytic activity">
    <reaction evidence="6">
        <text>dUMP + (6R)-5,10-methylene-5,6,7,8-tetrahydrofolate = 7,8-dihydrofolate + dTMP</text>
        <dbReference type="Rhea" id="RHEA:12104"/>
        <dbReference type="ChEBI" id="CHEBI:15636"/>
        <dbReference type="ChEBI" id="CHEBI:57451"/>
        <dbReference type="ChEBI" id="CHEBI:63528"/>
        <dbReference type="ChEBI" id="CHEBI:246422"/>
        <dbReference type="EC" id="2.1.1.45"/>
    </reaction>
</comment>
<feature type="binding site" evidence="6">
    <location>
        <position position="51"/>
    </location>
    <ligand>
        <name>(6R)-5,10-methylene-5,6,7,8-tetrahydrofolate</name>
        <dbReference type="ChEBI" id="CHEBI:15636"/>
    </ligand>
</feature>
<comment type="subcellular location">
    <subcellularLocation>
        <location evidence="6">Cytoplasm</location>
    </subcellularLocation>
</comment>
<dbReference type="SUPFAM" id="SSF55831">
    <property type="entry name" value="Thymidylate synthase/dCMP hydroxymethylase"/>
    <property type="match status" value="1"/>
</dbReference>
<evidence type="ECO:0000313" key="10">
    <source>
        <dbReference type="Proteomes" id="UP000238672"/>
    </source>
</evidence>
<dbReference type="UniPathway" id="UPA00575"/>
<dbReference type="PROSITE" id="PS00091">
    <property type="entry name" value="THYMIDYLATE_SYNTHASE"/>
    <property type="match status" value="1"/>
</dbReference>
<evidence type="ECO:0000259" key="8">
    <source>
        <dbReference type="Pfam" id="PF00303"/>
    </source>
</evidence>
<evidence type="ECO:0000256" key="4">
    <source>
        <dbReference type="ARBA" id="ARBA00022679"/>
    </source>
</evidence>
<evidence type="ECO:0000256" key="6">
    <source>
        <dbReference type="HAMAP-Rule" id="MF_00008"/>
    </source>
</evidence>
<comment type="similarity">
    <text evidence="6">Belongs to the thymidylate synthase family. Bacterial-type ThyA subfamily.</text>
</comment>
<dbReference type="PANTHER" id="PTHR11548:SF9">
    <property type="entry name" value="THYMIDYLATE SYNTHASE"/>
    <property type="match status" value="1"/>
</dbReference>
<dbReference type="GO" id="GO:0005829">
    <property type="term" value="C:cytosol"/>
    <property type="evidence" value="ECO:0007669"/>
    <property type="project" value="TreeGrafter"/>
</dbReference>
<accession>A0A2S8NVM4</accession>
<sequence length="288" mass="33959">MKQYLGLCHEILKNGVMRDNRTKVPTKSIFGYQMRFNLNKSFPMITTKKLNLRSIIHELLWFIKGDTNIRYLVLHNVKIWNEWPYQVYCQSNFFQGESLLEFIQKIKEDEVFAQKHGNLGPVYGAQWRNFTGIDQLQKVISEIKTNPNSRRLLISSWNPKEINQMLLPPCHVLMQFYVQKNKLSLHLYQRSGDVFLGVPFNIASYALLLMMVAQVTDLKPYEFIHTLGDAHIYHNHFEQVKIQIKRSCYPLPQIFLNPFVKNIEDFQFTDFRLKNYISHGILNGEIAV</sequence>
<gene>
    <name evidence="6" type="primary">thyA</name>
    <name evidence="9" type="ORF">C6B37_00100</name>
</gene>
<dbReference type="Gene3D" id="3.30.572.10">
    <property type="entry name" value="Thymidylate synthase/dCMP hydroxymethylase domain"/>
    <property type="match status" value="1"/>
</dbReference>
<dbReference type="NCBIfam" id="TIGR03284">
    <property type="entry name" value="thym_sym"/>
    <property type="match status" value="1"/>
</dbReference>
<feature type="binding site" evidence="6">
    <location>
        <position position="287"/>
    </location>
    <ligand>
        <name>(6R)-5,10-methylene-5,6,7,8-tetrahydrofolate</name>
        <dbReference type="ChEBI" id="CHEBI:15636"/>
    </ligand>
</feature>
<keyword evidence="2 6" id="KW-0963">Cytoplasm</keyword>
<evidence type="ECO:0000313" key="9">
    <source>
        <dbReference type="EMBL" id="PQP79995.1"/>
    </source>
</evidence>
<comment type="pathway">
    <text evidence="6">Pyrimidine metabolism; dTTP biosynthesis.</text>
</comment>
<dbReference type="InterPro" id="IPR000398">
    <property type="entry name" value="Thymidylate_synthase"/>
</dbReference>
<comment type="function">
    <text evidence="6">Catalyzes the reductive methylation of 2'-deoxyuridine-5'-monophosphate (dUMP) to 2'-deoxythymidine-5'-monophosphate (dTMP) while utilizing 5,10-methylenetetrahydrofolate (mTHF) as the methyl donor and reductant in the reaction, yielding dihydrofolate (DHF) as a by-product. This enzymatic reaction provides an intracellular de novo source of dTMP, an essential precursor for DNA biosynthesis.</text>
</comment>
<feature type="active site" description="Nucleophile" evidence="6">
    <location>
        <position position="170"/>
    </location>
</feature>
<dbReference type="InterPro" id="IPR045097">
    <property type="entry name" value="Thymidate_synth/dCMP_Mease"/>
</dbReference>
<comment type="caution">
    <text evidence="9">The sequence shown here is derived from an EMBL/GenBank/DDBJ whole genome shotgun (WGS) entry which is preliminary data.</text>
</comment>
<dbReference type="Pfam" id="PF00303">
    <property type="entry name" value="Thymidylat_synt"/>
    <property type="match status" value="1"/>
</dbReference>
<evidence type="ECO:0000256" key="7">
    <source>
        <dbReference type="PROSITE-ProRule" id="PRU10016"/>
    </source>
</evidence>
<dbReference type="CDD" id="cd00351">
    <property type="entry name" value="TS_Pyrimidine_HMase"/>
    <property type="match status" value="1"/>
</dbReference>
<dbReference type="EMBL" id="PUUG01000001">
    <property type="protein sequence ID" value="PQP79995.1"/>
    <property type="molecule type" value="Genomic_DNA"/>
</dbReference>
<keyword evidence="10" id="KW-1185">Reference proteome</keyword>
<protein>
    <recommendedName>
        <fullName evidence="1 6">Thymidylate synthase</fullName>
        <shortName evidence="6">TS</shortName>
        <shortName evidence="6">TSase</shortName>
        <ecNumber evidence="1 6">2.1.1.45</ecNumber>
    </recommendedName>
</protein>
<evidence type="ECO:0000256" key="5">
    <source>
        <dbReference type="ARBA" id="ARBA00022727"/>
    </source>
</evidence>
<name>A0A2S8NVM4_9MOLU</name>
<feature type="active site" evidence="7">
    <location>
        <position position="170"/>
    </location>
</feature>
<dbReference type="HAMAP" id="MF_00008">
    <property type="entry name" value="Thymidy_synth_bact"/>
    <property type="match status" value="1"/>
</dbReference>
<dbReference type="NCBIfam" id="NF002496">
    <property type="entry name" value="PRK01827.1-2"/>
    <property type="match status" value="1"/>
</dbReference>
<keyword evidence="5 6" id="KW-0545">Nucleotide biosynthesis</keyword>
<dbReference type="PANTHER" id="PTHR11548">
    <property type="entry name" value="THYMIDYLATE SYNTHASE 1"/>
    <property type="match status" value="1"/>
</dbReference>
<dbReference type="Proteomes" id="UP000238672">
    <property type="component" value="Unassembled WGS sequence"/>
</dbReference>
<dbReference type="EC" id="2.1.1.45" evidence="1 6"/>
<feature type="binding site" description="in other chain" evidence="6">
    <location>
        <position position="201"/>
    </location>
    <ligand>
        <name>dUMP</name>
        <dbReference type="ChEBI" id="CHEBI:246422"/>
        <note>ligand shared between dimeric partners</note>
    </ligand>
</feature>
<feature type="binding site" evidence="6">
    <location>
        <position position="193"/>
    </location>
    <ligand>
        <name>(6R)-5,10-methylene-5,6,7,8-tetrahydrofolate</name>
        <dbReference type="ChEBI" id="CHEBI:15636"/>
    </ligand>
</feature>
<feature type="binding site" description="in other chain" evidence="6">
    <location>
        <begin position="190"/>
        <end position="193"/>
    </location>
    <ligand>
        <name>dUMP</name>
        <dbReference type="ChEBI" id="CHEBI:246422"/>
        <note>ligand shared between dimeric partners</note>
    </ligand>
</feature>
<dbReference type="InterPro" id="IPR020940">
    <property type="entry name" value="Thymidylate_synthase_AS"/>
</dbReference>
<feature type="binding site" description="in other chain" evidence="6">
    <location>
        <begin position="231"/>
        <end position="233"/>
    </location>
    <ligand>
        <name>dUMP</name>
        <dbReference type="ChEBI" id="CHEBI:246422"/>
        <note>ligand shared between dimeric partners</note>
    </ligand>
</feature>
<dbReference type="GO" id="GO:0006235">
    <property type="term" value="P:dTTP biosynthetic process"/>
    <property type="evidence" value="ECO:0007669"/>
    <property type="project" value="UniProtKB-UniRule"/>
</dbReference>
<organism evidence="9 10">
    <name type="scientific">Candidatus Phytoplasma phoenicium</name>
    <dbReference type="NCBI Taxonomy" id="198422"/>
    <lineage>
        <taxon>Bacteria</taxon>
        <taxon>Bacillati</taxon>
        <taxon>Mycoplasmatota</taxon>
        <taxon>Mollicutes</taxon>
        <taxon>Acholeplasmatales</taxon>
        <taxon>Acholeplasmataceae</taxon>
        <taxon>Candidatus Phytoplasma</taxon>
        <taxon>16SrIX (Pigeon pea witches'-broom group)</taxon>
    </lineage>
</organism>